<keyword evidence="2" id="KW-1185">Reference proteome</keyword>
<organism evidence="1 2">
    <name type="scientific">Mythimna loreyi</name>
    <dbReference type="NCBI Taxonomy" id="667449"/>
    <lineage>
        <taxon>Eukaryota</taxon>
        <taxon>Metazoa</taxon>
        <taxon>Ecdysozoa</taxon>
        <taxon>Arthropoda</taxon>
        <taxon>Hexapoda</taxon>
        <taxon>Insecta</taxon>
        <taxon>Pterygota</taxon>
        <taxon>Neoptera</taxon>
        <taxon>Endopterygota</taxon>
        <taxon>Lepidoptera</taxon>
        <taxon>Glossata</taxon>
        <taxon>Ditrysia</taxon>
        <taxon>Noctuoidea</taxon>
        <taxon>Noctuidae</taxon>
        <taxon>Noctuinae</taxon>
        <taxon>Hadenini</taxon>
        <taxon>Mythimna</taxon>
    </lineage>
</organism>
<dbReference type="EMBL" id="CM056797">
    <property type="protein sequence ID" value="KAJ8712997.1"/>
    <property type="molecule type" value="Genomic_DNA"/>
</dbReference>
<reference evidence="1" key="1">
    <citation type="submission" date="2023-03" db="EMBL/GenBank/DDBJ databases">
        <title>Chromosome-level genomes of two armyworms, Mythimna separata and Mythimna loreyi, provide insights into the biosynthesis and reception of sex pheromones.</title>
        <authorList>
            <person name="Zhao H."/>
        </authorList>
    </citation>
    <scope>NUCLEOTIDE SEQUENCE</scope>
    <source>
        <strain evidence="1">BeijingLab</strain>
    </source>
</reference>
<comment type="caution">
    <text evidence="1">The sequence shown here is derived from an EMBL/GenBank/DDBJ whole genome shotgun (WGS) entry which is preliminary data.</text>
</comment>
<accession>A0ACC2QBH3</accession>
<protein>
    <submittedName>
        <fullName evidence="1">Uncharacterized protein</fullName>
    </submittedName>
</protein>
<name>A0ACC2QBH3_9NEOP</name>
<dbReference type="Proteomes" id="UP001231649">
    <property type="component" value="Chromosome 21"/>
</dbReference>
<proteinExistence type="predicted"/>
<gene>
    <name evidence="1" type="ORF">PYW08_008301</name>
</gene>
<sequence length="227" mass="26449">MFLQFLLMSILIQENAAQKDLSELDVSNYTSCEKFLENTTFDINSVLNIDWKIFYFWNPNFEESYNIKFSIPTETLVDRFRVELDKDIKPPVNWTNAALFMESTIDFSALLIKTNNTGMFELIPTLAFEYTSTPIMLFALKVVKPGYLGILNCKFRLCYGLAPANRMPNYDHLTEEAQKLGFWNDFGRTHTATIPPLPQITHDPYEDDDNEDENLEIIHQHHNVQFL</sequence>
<evidence type="ECO:0000313" key="1">
    <source>
        <dbReference type="EMBL" id="KAJ8712997.1"/>
    </source>
</evidence>
<evidence type="ECO:0000313" key="2">
    <source>
        <dbReference type="Proteomes" id="UP001231649"/>
    </source>
</evidence>